<dbReference type="EMBL" id="JPJQ01000038">
    <property type="protein sequence ID" value="KGQ61009.1"/>
    <property type="molecule type" value="Genomic_DNA"/>
</dbReference>
<evidence type="ECO:0000313" key="2">
    <source>
        <dbReference type="EMBL" id="KGQ61009.1"/>
    </source>
</evidence>
<comment type="caution">
    <text evidence="2">The sequence shown here is derived from an EMBL/GenBank/DDBJ whole genome shotgun (WGS) entry which is preliminary data.</text>
</comment>
<feature type="transmembrane region" description="Helical" evidence="1">
    <location>
        <begin position="30"/>
        <end position="48"/>
    </location>
</feature>
<reference evidence="2 3" key="1">
    <citation type="submission" date="2014-07" db="EMBL/GenBank/DDBJ databases">
        <title>Chaperone-usher fimbriae in a diverse selection of Gallibacterium genomes.</title>
        <authorList>
            <person name="Kudirkiene E."/>
            <person name="Bager R.J."/>
            <person name="Johnson T.J."/>
            <person name="Bojesen A.M."/>
        </authorList>
    </citation>
    <scope>NUCLEOTIDE SEQUENCE [LARGE SCALE GENOMIC DNA]</scope>
    <source>
        <strain evidence="2 3">4895</strain>
    </source>
</reference>
<protein>
    <submittedName>
        <fullName evidence="2">Uncharacterized protein</fullName>
    </submittedName>
</protein>
<name>A0A0A3AHI0_9PAST</name>
<proteinExistence type="predicted"/>
<dbReference type="PATRIC" id="fig|1005058.3.peg.2377"/>
<keyword evidence="1" id="KW-0812">Transmembrane</keyword>
<feature type="transmembrane region" description="Helical" evidence="1">
    <location>
        <begin position="95"/>
        <end position="115"/>
    </location>
</feature>
<keyword evidence="1" id="KW-1133">Transmembrane helix</keyword>
<feature type="transmembrane region" description="Helical" evidence="1">
    <location>
        <begin position="60"/>
        <end position="83"/>
    </location>
</feature>
<sequence length="117" mass="13949">MFAFVWIFLSFCFYFYLFTHYLFLPFSGQSILLSIISWSVLVGGVAFVKHRFQRSQKSKWLLRFLLSYLMMIIIHMILSLLILCYAKEILFNYDWGNIAVGMLGIPIGVYLYQFWTK</sequence>
<organism evidence="2 3">
    <name type="scientific">Gallibacterium anatis 4895</name>
    <dbReference type="NCBI Taxonomy" id="1396510"/>
    <lineage>
        <taxon>Bacteria</taxon>
        <taxon>Pseudomonadati</taxon>
        <taxon>Pseudomonadota</taxon>
        <taxon>Gammaproteobacteria</taxon>
        <taxon>Pasteurellales</taxon>
        <taxon>Pasteurellaceae</taxon>
        <taxon>Gallibacterium</taxon>
    </lineage>
</organism>
<dbReference type="Proteomes" id="UP000030554">
    <property type="component" value="Unassembled WGS sequence"/>
</dbReference>
<keyword evidence="1" id="KW-0472">Membrane</keyword>
<dbReference type="AlphaFoldDB" id="A0A0A3AHI0"/>
<feature type="transmembrane region" description="Helical" evidence="1">
    <location>
        <begin position="5"/>
        <end position="24"/>
    </location>
</feature>
<gene>
    <name evidence="2" type="ORF">IO48_08670</name>
</gene>
<evidence type="ECO:0000256" key="1">
    <source>
        <dbReference type="SAM" id="Phobius"/>
    </source>
</evidence>
<accession>A0A0A3AHI0</accession>
<evidence type="ECO:0000313" key="3">
    <source>
        <dbReference type="Proteomes" id="UP000030554"/>
    </source>
</evidence>